<sequence>MCHSPSGSRATARSGRAEELADAATEEGGESNLSALLYDVSQQVQDSLQNMLKMTGEIEQCSDEIETEIEQAKEGVADKYRVLDEEKERFQKVALAALNILSGGI</sequence>
<gene>
    <name evidence="2" type="primary">LOC123427055</name>
</gene>
<dbReference type="RefSeq" id="XP_044966937.1">
    <property type="nucleotide sequence ID" value="XM_045111002.1"/>
</dbReference>
<dbReference type="AlphaFoldDB" id="A0A8I6X171"/>
<dbReference type="OrthoDB" id="778453at2759"/>
<dbReference type="SMR" id="A0A8I6X171"/>
<reference evidence="2" key="2">
    <citation type="submission" date="2020-10" db="EMBL/GenBank/DDBJ databases">
        <authorList>
            <person name="Scholz U."/>
            <person name="Mascher M."/>
            <person name="Fiebig A."/>
        </authorList>
    </citation>
    <scope>NUCLEOTIDE SEQUENCE [LARGE SCALE GENOMIC DNA]</scope>
    <source>
        <strain evidence="2">cv. Morex</strain>
    </source>
</reference>
<organism evidence="2 3">
    <name type="scientific">Hordeum vulgare subsp. vulgare</name>
    <name type="common">Domesticated barley</name>
    <dbReference type="NCBI Taxonomy" id="112509"/>
    <lineage>
        <taxon>Eukaryota</taxon>
        <taxon>Viridiplantae</taxon>
        <taxon>Streptophyta</taxon>
        <taxon>Embryophyta</taxon>
        <taxon>Tracheophyta</taxon>
        <taxon>Spermatophyta</taxon>
        <taxon>Magnoliopsida</taxon>
        <taxon>Liliopsida</taxon>
        <taxon>Poales</taxon>
        <taxon>Poaceae</taxon>
        <taxon>BOP clade</taxon>
        <taxon>Pooideae</taxon>
        <taxon>Triticodae</taxon>
        <taxon>Triticeae</taxon>
        <taxon>Hordeinae</taxon>
        <taxon>Hordeum</taxon>
    </lineage>
</organism>
<accession>A0A8I6X171</accession>
<reference evidence="3" key="1">
    <citation type="journal article" date="2012" name="Nature">
        <title>A physical, genetic and functional sequence assembly of the barley genome.</title>
        <authorList>
            <consortium name="The International Barley Genome Sequencing Consortium"/>
            <person name="Mayer K.F."/>
            <person name="Waugh R."/>
            <person name="Brown J.W."/>
            <person name="Schulman A."/>
            <person name="Langridge P."/>
            <person name="Platzer M."/>
            <person name="Fincher G.B."/>
            <person name="Muehlbauer G.J."/>
            <person name="Sato K."/>
            <person name="Close T.J."/>
            <person name="Wise R.P."/>
            <person name="Stein N."/>
        </authorList>
    </citation>
    <scope>NUCLEOTIDE SEQUENCE [LARGE SCALE GENOMIC DNA]</scope>
    <source>
        <strain evidence="3">cv. Morex</strain>
    </source>
</reference>
<evidence type="ECO:0000313" key="3">
    <source>
        <dbReference type="Proteomes" id="UP000011116"/>
    </source>
</evidence>
<keyword evidence="3" id="KW-1185">Reference proteome</keyword>
<dbReference type="GeneID" id="123427055"/>
<dbReference type="PANTHER" id="PTHR36800:SF1">
    <property type="entry name" value="POLYAMINE-MODULATED FACTOR 1-BINDING PROTEIN"/>
    <property type="match status" value="1"/>
</dbReference>
<protein>
    <submittedName>
        <fullName evidence="2">Uncharacterized protein</fullName>
    </submittedName>
</protein>
<dbReference type="Gramene" id="HORVU.MOREX.r2.1HG0022270.1">
    <property type="protein sequence ID" value="HORVU.MOREX.r2.1HG0022270.1"/>
    <property type="gene ID" value="HORVU.MOREX.r2.1HG0022270"/>
</dbReference>
<dbReference type="PANTHER" id="PTHR36800">
    <property type="entry name" value="POLYAMINE-MODULATED FACTOR 1-BINDING PROTEIN"/>
    <property type="match status" value="1"/>
</dbReference>
<proteinExistence type="predicted"/>
<evidence type="ECO:0000256" key="1">
    <source>
        <dbReference type="SAM" id="MobiDB-lite"/>
    </source>
</evidence>
<reference evidence="2" key="3">
    <citation type="submission" date="2022-01" db="UniProtKB">
        <authorList>
            <consortium name="EnsemblPlants"/>
        </authorList>
    </citation>
    <scope>IDENTIFICATION</scope>
    <source>
        <strain evidence="2">subsp. vulgare</strain>
    </source>
</reference>
<evidence type="ECO:0000313" key="2">
    <source>
        <dbReference type="EnsemblPlants" id="HORVU.MOREX.r3.1HG0028280.1"/>
    </source>
</evidence>
<dbReference type="Proteomes" id="UP000011116">
    <property type="component" value="Chromosome 1H"/>
</dbReference>
<dbReference type="EnsemblPlants" id="HORVU.MOREX.r3.1HG0028280.1">
    <property type="protein sequence ID" value="HORVU.MOREX.r3.1HG0028280.1"/>
    <property type="gene ID" value="HORVU.MOREX.r3.1HG0028280"/>
</dbReference>
<feature type="region of interest" description="Disordered" evidence="1">
    <location>
        <begin position="1"/>
        <end position="28"/>
    </location>
</feature>
<dbReference type="Gramene" id="HORVU.MOREX.r3.1HG0028280.1">
    <property type="protein sequence ID" value="HORVU.MOREX.r3.1HG0028280.1"/>
    <property type="gene ID" value="HORVU.MOREX.r3.1HG0028280"/>
</dbReference>
<name>A0A8I6X171_HORVV</name>
<dbReference type="KEGG" id="hvg:123427055"/>
<feature type="compositionally biased region" description="Polar residues" evidence="1">
    <location>
        <begin position="1"/>
        <end position="11"/>
    </location>
</feature>